<keyword evidence="4" id="KW-1185">Reference proteome</keyword>
<evidence type="ECO:0000313" key="4">
    <source>
        <dbReference type="Proteomes" id="UP001159387"/>
    </source>
</evidence>
<accession>A0AA43KD45</accession>
<feature type="transmembrane region" description="Helical" evidence="2">
    <location>
        <begin position="49"/>
        <end position="68"/>
    </location>
</feature>
<dbReference type="EMBL" id="JANQDH010000117">
    <property type="protein sequence ID" value="MDH6062129.1"/>
    <property type="molecule type" value="Genomic_DNA"/>
</dbReference>
<sequence length="231" mass="26566">MTESQKLYGSSSFKLRFVGYLLLIMSILDFIDILTPFQFMNPVWEFQTIGALVQHSPLLLIALVFIFVGGKNYRHKFEGYLLQFLSWGSLLAGILLILLIPLGITNTWRINHQNNVLITDQGYQQLAQVQQVKEVLTQAKSNQDINQIFKNLNPNGNIPEFKNAQEVRSQLLSQIQQIETNVNNQTRAAQDNNRKKLIKSSVKWNLGALVCASGFIWIWYSARWPRLVKRT</sequence>
<organism evidence="3 4">
    <name type="scientific">Chrysosporum bergii ANA360D</name>
    <dbReference type="NCBI Taxonomy" id="617107"/>
    <lineage>
        <taxon>Bacteria</taxon>
        <taxon>Bacillati</taxon>
        <taxon>Cyanobacteriota</taxon>
        <taxon>Cyanophyceae</taxon>
        <taxon>Nostocales</taxon>
        <taxon>Nodulariaceae</taxon>
        <taxon>Chrysosporum</taxon>
    </lineage>
</organism>
<gene>
    <name evidence="3" type="ORF">NWP17_17095</name>
</gene>
<keyword evidence="2" id="KW-0472">Membrane</keyword>
<evidence type="ECO:0000313" key="3">
    <source>
        <dbReference type="EMBL" id="MDH6062129.1"/>
    </source>
</evidence>
<dbReference type="RefSeq" id="WP_280656070.1">
    <property type="nucleotide sequence ID" value="NZ_JANQDH010000117.1"/>
</dbReference>
<dbReference type="InterPro" id="IPR047709">
    <property type="entry name" value="HpsJ-like"/>
</dbReference>
<dbReference type="AlphaFoldDB" id="A0AA43KD45"/>
<feature type="coiled-coil region" evidence="1">
    <location>
        <begin position="161"/>
        <end position="195"/>
    </location>
</feature>
<evidence type="ECO:0000256" key="1">
    <source>
        <dbReference type="SAM" id="Coils"/>
    </source>
</evidence>
<proteinExistence type="predicted"/>
<feature type="transmembrane region" description="Helical" evidence="2">
    <location>
        <begin position="80"/>
        <end position="104"/>
    </location>
</feature>
<name>A0AA43KD45_9CYAN</name>
<keyword evidence="2" id="KW-1133">Transmembrane helix</keyword>
<dbReference type="NCBIfam" id="NF038305">
    <property type="entry name" value="HpsJ_fam"/>
    <property type="match status" value="1"/>
</dbReference>
<feature type="transmembrane region" description="Helical" evidence="2">
    <location>
        <begin position="204"/>
        <end position="222"/>
    </location>
</feature>
<reference evidence="3 4" key="1">
    <citation type="journal article" date="2023" name="J. Phycol.">
        <title>Chrysosporum ovalisporum is synonymous with the true-branching cyanobacterium Umezakia natans (Nostocales/Aphanizomenonaceae).</title>
        <authorList>
            <person name="McGregor G.B."/>
            <person name="Sendall B.C."/>
            <person name="Niiyama Y."/>
            <person name="Tuji A."/>
            <person name="Willis A."/>
        </authorList>
    </citation>
    <scope>NUCLEOTIDE SEQUENCE [LARGE SCALE GENOMIC DNA]</scope>
    <source>
        <strain evidence="3 4">ANA360D</strain>
    </source>
</reference>
<dbReference type="Proteomes" id="UP001159387">
    <property type="component" value="Unassembled WGS sequence"/>
</dbReference>
<protein>
    <submittedName>
        <fullName evidence="3">HpsJ family protein</fullName>
    </submittedName>
</protein>
<feature type="transmembrane region" description="Helical" evidence="2">
    <location>
        <begin position="17"/>
        <end position="37"/>
    </location>
</feature>
<keyword evidence="2" id="KW-0812">Transmembrane</keyword>
<comment type="caution">
    <text evidence="3">The sequence shown here is derived from an EMBL/GenBank/DDBJ whole genome shotgun (WGS) entry which is preliminary data.</text>
</comment>
<keyword evidence="1" id="KW-0175">Coiled coil</keyword>
<evidence type="ECO:0000256" key="2">
    <source>
        <dbReference type="SAM" id="Phobius"/>
    </source>
</evidence>